<evidence type="ECO:0000313" key="2">
    <source>
        <dbReference type="Proteomes" id="UP000091857"/>
    </source>
</evidence>
<reference evidence="2" key="1">
    <citation type="journal article" date="2016" name="Nat. Biotechnol.">
        <title>Sequencing wild and cultivated cassava and related species reveals extensive interspecific hybridization and genetic diversity.</title>
        <authorList>
            <person name="Bredeson J.V."/>
            <person name="Lyons J.B."/>
            <person name="Prochnik S.E."/>
            <person name="Wu G.A."/>
            <person name="Ha C.M."/>
            <person name="Edsinger-Gonzales E."/>
            <person name="Grimwood J."/>
            <person name="Schmutz J."/>
            <person name="Rabbi I.Y."/>
            <person name="Egesi C."/>
            <person name="Nauluvula P."/>
            <person name="Lebot V."/>
            <person name="Ndunguru J."/>
            <person name="Mkamilo G."/>
            <person name="Bart R.S."/>
            <person name="Setter T.L."/>
            <person name="Gleadow R.M."/>
            <person name="Kulakow P."/>
            <person name="Ferguson M.E."/>
            <person name="Rounsley S."/>
            <person name="Rokhsar D.S."/>
        </authorList>
    </citation>
    <scope>NUCLEOTIDE SEQUENCE [LARGE SCALE GENOMIC DNA]</scope>
    <source>
        <strain evidence="2">cv. AM560-2</strain>
    </source>
</reference>
<dbReference type="EMBL" id="CM004398">
    <property type="protein sequence ID" value="KAG8641832.1"/>
    <property type="molecule type" value="Genomic_DNA"/>
</dbReference>
<sequence>MALSLISSPSSPPSINLSMALFTSFLFTSTPILSSSPPPPHGTGTSVPALTPIFNTSTTSLSFKNWSPKSGHVTIGLPAHIPSSIQFHTQCVKNPPTAACDNIATWGAQPRIKKPLSLILSSKPSSSIHFSIWVDFPPPLSTQMKGLFDASNAKPSSINCEVIRLQRLPKQTYNTESGF</sequence>
<evidence type="ECO:0000313" key="1">
    <source>
        <dbReference type="EMBL" id="KAG8641832.1"/>
    </source>
</evidence>
<comment type="caution">
    <text evidence="1">The sequence shown here is derived from an EMBL/GenBank/DDBJ whole genome shotgun (WGS) entry which is preliminary data.</text>
</comment>
<organism evidence="1 2">
    <name type="scientific">Manihot esculenta</name>
    <name type="common">Cassava</name>
    <name type="synonym">Jatropha manihot</name>
    <dbReference type="NCBI Taxonomy" id="3983"/>
    <lineage>
        <taxon>Eukaryota</taxon>
        <taxon>Viridiplantae</taxon>
        <taxon>Streptophyta</taxon>
        <taxon>Embryophyta</taxon>
        <taxon>Tracheophyta</taxon>
        <taxon>Spermatophyta</taxon>
        <taxon>Magnoliopsida</taxon>
        <taxon>eudicotyledons</taxon>
        <taxon>Gunneridae</taxon>
        <taxon>Pentapetalae</taxon>
        <taxon>rosids</taxon>
        <taxon>fabids</taxon>
        <taxon>Malpighiales</taxon>
        <taxon>Euphorbiaceae</taxon>
        <taxon>Crotonoideae</taxon>
        <taxon>Manihoteae</taxon>
        <taxon>Manihot</taxon>
    </lineage>
</organism>
<protein>
    <submittedName>
        <fullName evidence="1">Uncharacterized protein</fullName>
    </submittedName>
</protein>
<gene>
    <name evidence="1" type="ORF">MANES_12G036450v8</name>
</gene>
<dbReference type="Proteomes" id="UP000091857">
    <property type="component" value="Chromosome 12"/>
</dbReference>
<proteinExistence type="predicted"/>
<accession>A0ACB7GNQ2</accession>
<name>A0ACB7GNQ2_MANES</name>
<keyword evidence="2" id="KW-1185">Reference proteome</keyword>